<comment type="caution">
    <text evidence="9">Lacks conserved residue(s) required for the propagation of feature annotation.</text>
</comment>
<dbReference type="SUPFAM" id="SSF82714">
    <property type="entry name" value="Multidrug efflux transporter AcrB TolC docking domain, DN and DC subdomains"/>
    <property type="match status" value="2"/>
</dbReference>
<protein>
    <recommendedName>
        <fullName evidence="9">Efflux pump membrane transporter</fullName>
    </recommendedName>
</protein>
<dbReference type="SUPFAM" id="SSF82866">
    <property type="entry name" value="Multidrug efflux transporter AcrB transmembrane domain"/>
    <property type="match status" value="2"/>
</dbReference>
<accession>A0A1I4QDY7</accession>
<dbReference type="Gene3D" id="3.30.2090.10">
    <property type="entry name" value="Multidrug efflux transporter AcrB TolC docking domain, DN and DC subdomains"/>
    <property type="match status" value="2"/>
</dbReference>
<dbReference type="Gene3D" id="1.20.1640.10">
    <property type="entry name" value="Multidrug efflux transporter AcrB transmembrane domain"/>
    <property type="match status" value="2"/>
</dbReference>
<dbReference type="PROSITE" id="PS50156">
    <property type="entry name" value="SSD"/>
    <property type="match status" value="1"/>
</dbReference>
<evidence type="ECO:0000256" key="5">
    <source>
        <dbReference type="ARBA" id="ARBA00022519"/>
    </source>
</evidence>
<evidence type="ECO:0000256" key="4">
    <source>
        <dbReference type="ARBA" id="ARBA00022475"/>
    </source>
</evidence>
<dbReference type="Proteomes" id="UP000199556">
    <property type="component" value="Unassembled WGS sequence"/>
</dbReference>
<feature type="transmembrane region" description="Helical" evidence="9">
    <location>
        <begin position="440"/>
        <end position="460"/>
    </location>
</feature>
<evidence type="ECO:0000259" key="10">
    <source>
        <dbReference type="PROSITE" id="PS50156"/>
    </source>
</evidence>
<name>A0A1I4QDY7_ECTMO</name>
<dbReference type="GO" id="GO:0015562">
    <property type="term" value="F:efflux transmembrane transporter activity"/>
    <property type="evidence" value="ECO:0007669"/>
    <property type="project" value="InterPro"/>
</dbReference>
<evidence type="ECO:0000256" key="1">
    <source>
        <dbReference type="ARBA" id="ARBA00004429"/>
    </source>
</evidence>
<proteinExistence type="inferred from homology"/>
<dbReference type="InterPro" id="IPR004764">
    <property type="entry name" value="MdtF-like"/>
</dbReference>
<dbReference type="InterPro" id="IPR001036">
    <property type="entry name" value="Acrflvin-R"/>
</dbReference>
<keyword evidence="5 9" id="KW-0997">Cell inner membrane</keyword>
<dbReference type="InterPro" id="IPR027463">
    <property type="entry name" value="AcrB_DN_DC_subdom"/>
</dbReference>
<feature type="transmembrane region" description="Helical" evidence="9">
    <location>
        <begin position="924"/>
        <end position="945"/>
    </location>
</feature>
<dbReference type="PANTHER" id="PTHR32063">
    <property type="match status" value="1"/>
</dbReference>
<dbReference type="Gene3D" id="3.30.70.1440">
    <property type="entry name" value="Multidrug efflux transporter AcrB pore domain"/>
    <property type="match status" value="1"/>
</dbReference>
<evidence type="ECO:0000256" key="7">
    <source>
        <dbReference type="ARBA" id="ARBA00022989"/>
    </source>
</evidence>
<dbReference type="NCBIfam" id="TIGR00915">
    <property type="entry name" value="2A0602"/>
    <property type="match status" value="1"/>
</dbReference>
<dbReference type="FunFam" id="1.20.1640.10:FF:000001">
    <property type="entry name" value="Efflux pump membrane transporter"/>
    <property type="match status" value="1"/>
</dbReference>
<comment type="subcellular location">
    <subcellularLocation>
        <location evidence="1 9">Cell inner membrane</location>
        <topology evidence="1 9">Multi-pass membrane protein</topology>
    </subcellularLocation>
</comment>
<sequence length="1042" mass="112609">MFSRFFIDRPIFSTVLAIVILIAGGTAFTALPVEQYPQIVPPEVEVQATYPGADAKTIAESVAAPLEQAINGVDNMLYMKSGSSDAGSMNLTVTFANGTDPDQATIDVNNRVQQAIAQLPQAVRDQGVVVNKKSSSLLMVVTLLSENERFDTKFLSNYGLINIIDALKRVDGVGDATLFGAQDYSMRVWFDPARLAHFDLTPEEVAQAIREQNAQFAAGKFNAAPNAPGEPFTFTISPEGRFSEVEEFQNIILRSSEDGGTLRLKDVAQVELGSKRYGFNATYNGMPTVPIGLYLAPGANALETVDQVRERMAELARQFPGDMDYRIPLDTTDFVRISIKEVLKTFVEALILVVLVIFVFLQKPRATMAPLVAIPVALIGALAGLYLTGMSINLLTLFGLVLAIGIVVDDAIIVIENVERIMREEGLGAREASIKAMEQVTGPIVATTLVLLAVFIPVAFVPGLAGEMYRQFAVALSVSVVLSAVVALTLTPSMTALLLAGHKEKEPALPFRVFNRGFDALRTGYLGAVRFFLRAWPLGLGLFAVVVIGTVIFFRVTPSGLVPDEDPGYFISVIDMAPSTSLERTSQVRDEYSSLVRQNPNVEMQVAFAGFDLLAGTQRSYKGVAFTRLKDWSERPDADQSVQAIVQQSMGLGGRIEEGRIFAFVPPPIRGLSTTGGFEAYLQQRGSADVNRLAQAAQALVAAANQRPELAGVRSTFVADTPKYHMRVDREQAYALDVPVAAIYRTMQATFGTLYVNDFSLFGRNFQVNMAAHAPYRAGPEDLQDVFVRSSDGDLVPISSVVSLTRAPGADVIDRFNIFPSAKIMGNPAPGYSSGQALAALQEVAEQTLGGEDYSLGWVGSAFQELSTGQAGSIAFLLGVVMVFLILAAQYERWSLPLAVITAVPFAVLGALVAIWLRGMNIDIYFQVGLLVLIAMSAKNAILMVEFAAKMHQQDGLPIKEAALRAARIRFRPVIMTSMAFILGVLPLALATGAGEGARNALGTPIVGGMIVATYVAILFIPMFYELVETGTERLRRLGKKG</sequence>
<gene>
    <name evidence="11" type="ORF">SAMN05421721_10468</name>
</gene>
<keyword evidence="6 9" id="KW-0812">Transmembrane</keyword>
<dbReference type="OrthoDB" id="9758297at2"/>
<keyword evidence="7 9" id="KW-1133">Transmembrane helix</keyword>
<feature type="transmembrane region" description="Helical" evidence="9">
    <location>
        <begin position="472"/>
        <end position="500"/>
    </location>
</feature>
<evidence type="ECO:0000256" key="2">
    <source>
        <dbReference type="ARBA" id="ARBA00010942"/>
    </source>
</evidence>
<feature type="transmembrane region" description="Helical" evidence="9">
    <location>
        <begin position="896"/>
        <end position="918"/>
    </location>
</feature>
<reference evidence="11 12" key="1">
    <citation type="submission" date="2016-10" db="EMBL/GenBank/DDBJ databases">
        <authorList>
            <person name="de Groot N.N."/>
        </authorList>
    </citation>
    <scope>NUCLEOTIDE SEQUENCE [LARGE SCALE GENOMIC DNA]</scope>
    <source>
        <strain evidence="11 12">DSM 4180</strain>
    </source>
</reference>
<keyword evidence="12" id="KW-1185">Reference proteome</keyword>
<feature type="transmembrane region" description="Helical" evidence="9">
    <location>
        <begin position="342"/>
        <end position="361"/>
    </location>
</feature>
<comment type="similarity">
    <text evidence="2 9">Belongs to the resistance-nodulation-cell division (RND) (TC 2.A.6) family.</text>
</comment>
<dbReference type="FunFam" id="3.30.70.1430:FF:000001">
    <property type="entry name" value="Efflux pump membrane transporter"/>
    <property type="match status" value="1"/>
</dbReference>
<evidence type="ECO:0000256" key="3">
    <source>
        <dbReference type="ARBA" id="ARBA00022448"/>
    </source>
</evidence>
<feature type="transmembrane region" description="Helical" evidence="9">
    <location>
        <begin position="1006"/>
        <end position="1028"/>
    </location>
</feature>
<feature type="transmembrane region" description="Helical" evidence="9">
    <location>
        <begin position="531"/>
        <end position="554"/>
    </location>
</feature>
<keyword evidence="4" id="KW-1003">Cell membrane</keyword>
<evidence type="ECO:0000313" key="12">
    <source>
        <dbReference type="Proteomes" id="UP000199556"/>
    </source>
</evidence>
<dbReference type="PRINTS" id="PR00702">
    <property type="entry name" value="ACRIFLAVINRP"/>
</dbReference>
<feature type="transmembrane region" description="Helical" evidence="9">
    <location>
        <begin position="394"/>
        <end position="415"/>
    </location>
</feature>
<dbReference type="EMBL" id="FOUO01000004">
    <property type="protein sequence ID" value="SFM38234.1"/>
    <property type="molecule type" value="Genomic_DNA"/>
</dbReference>
<keyword evidence="8 9" id="KW-0472">Membrane</keyword>
<feature type="transmembrane region" description="Helical" evidence="9">
    <location>
        <begin position="871"/>
        <end position="889"/>
    </location>
</feature>
<evidence type="ECO:0000256" key="9">
    <source>
        <dbReference type="RuleBase" id="RU364070"/>
    </source>
</evidence>
<dbReference type="GO" id="GO:0009636">
    <property type="term" value="P:response to toxic substance"/>
    <property type="evidence" value="ECO:0007669"/>
    <property type="project" value="UniProtKB-ARBA"/>
</dbReference>
<feature type="transmembrane region" description="Helical" evidence="9">
    <location>
        <begin position="368"/>
        <end position="388"/>
    </location>
</feature>
<dbReference type="NCBIfam" id="NF000282">
    <property type="entry name" value="RND_permease_1"/>
    <property type="match status" value="1"/>
</dbReference>
<dbReference type="RefSeq" id="WP_090483980.1">
    <property type="nucleotide sequence ID" value="NZ_FOUO01000004.1"/>
</dbReference>
<dbReference type="Gene3D" id="3.30.70.1430">
    <property type="entry name" value="Multidrug efflux transporter AcrB pore domain"/>
    <property type="match status" value="2"/>
</dbReference>
<dbReference type="GO" id="GO:0042910">
    <property type="term" value="F:xenobiotic transmembrane transporter activity"/>
    <property type="evidence" value="ECO:0007669"/>
    <property type="project" value="TreeGrafter"/>
</dbReference>
<feature type="domain" description="SSD" evidence="10">
    <location>
        <begin position="368"/>
        <end position="497"/>
    </location>
</feature>
<keyword evidence="3 9" id="KW-0813">Transport</keyword>
<dbReference type="InterPro" id="IPR000731">
    <property type="entry name" value="SSD"/>
</dbReference>
<dbReference type="PANTHER" id="PTHR32063:SF76">
    <property type="entry name" value="EFFLUX PUMP MEMBRANE TRANSPORTER"/>
    <property type="match status" value="1"/>
</dbReference>
<evidence type="ECO:0000313" key="11">
    <source>
        <dbReference type="EMBL" id="SFM38234.1"/>
    </source>
</evidence>
<dbReference type="AlphaFoldDB" id="A0A1I4QDY7"/>
<dbReference type="Gene3D" id="3.30.70.1320">
    <property type="entry name" value="Multidrug efflux transporter AcrB pore domain like"/>
    <property type="match status" value="1"/>
</dbReference>
<dbReference type="SUPFAM" id="SSF82693">
    <property type="entry name" value="Multidrug efflux transporter AcrB pore domain, PN1, PN2, PC1 and PC2 subdomains"/>
    <property type="match status" value="3"/>
</dbReference>
<feature type="transmembrane region" description="Helical" evidence="9">
    <location>
        <begin position="974"/>
        <end position="994"/>
    </location>
</feature>
<dbReference type="STRING" id="195064.SAMN05421721_10468"/>
<organism evidence="11 12">
    <name type="scientific">Ectothiorhodospira mobilis</name>
    <dbReference type="NCBI Taxonomy" id="195064"/>
    <lineage>
        <taxon>Bacteria</taxon>
        <taxon>Pseudomonadati</taxon>
        <taxon>Pseudomonadota</taxon>
        <taxon>Gammaproteobacteria</taxon>
        <taxon>Chromatiales</taxon>
        <taxon>Ectothiorhodospiraceae</taxon>
        <taxon>Ectothiorhodospira</taxon>
    </lineage>
</organism>
<evidence type="ECO:0000256" key="8">
    <source>
        <dbReference type="ARBA" id="ARBA00023136"/>
    </source>
</evidence>
<evidence type="ECO:0000256" key="6">
    <source>
        <dbReference type="ARBA" id="ARBA00022692"/>
    </source>
</evidence>
<dbReference type="Pfam" id="PF00873">
    <property type="entry name" value="ACR_tran"/>
    <property type="match status" value="1"/>
</dbReference>
<dbReference type="GO" id="GO:0005886">
    <property type="term" value="C:plasma membrane"/>
    <property type="evidence" value="ECO:0007669"/>
    <property type="project" value="UniProtKB-SubCell"/>
</dbReference>